<organism evidence="11 12">
    <name type="scientific">Niallia circulans</name>
    <name type="common">Bacillus circulans</name>
    <dbReference type="NCBI Taxonomy" id="1397"/>
    <lineage>
        <taxon>Bacteria</taxon>
        <taxon>Bacillati</taxon>
        <taxon>Bacillota</taxon>
        <taxon>Bacilli</taxon>
        <taxon>Bacillales</taxon>
        <taxon>Bacillaceae</taxon>
        <taxon>Niallia</taxon>
    </lineage>
</organism>
<evidence type="ECO:0000256" key="7">
    <source>
        <dbReference type="SAM" id="Coils"/>
    </source>
</evidence>
<sequence length="433" mass="47443">MGTKVQYKFSLRKKLALFITILAIITYSTSAFFMYILYPAIESKIAISSVIFNIVTLALGVFWSGFLGFLAAGLIIKPLKRLEQSALKAAHGDISRDAEVSKSDDEIKSLGLAFNHMLFNLRDMVQSIENNFNKTNETVKRISAESDNALEQTLAISNSVGEIAGGAEMSAQSVQASAESVEESMNIALVVEEKANMSKAISEQMSEKLVETNKVVHSLVDGMMELAVENTHSLKSVQNLEIHSKEIEEVLKLVGEIASQTNLLALNASIEAARAGEHGAGFSVVAEEVRRLADESGKAVEGIAEIIRNMQTEVRNVVEQITNQVENAQEKAETGKKTNLIFNEMNETTNKMVDATADITELIHKQKQQIYETTQQSQEVAAIAEETAAGAQQVTNIADNQTALIRKVDGLALELQAHAEELQQTICRFHIKE</sequence>
<keyword evidence="4 6" id="KW-0807">Transducer</keyword>
<dbReference type="PROSITE" id="PS50885">
    <property type="entry name" value="HAMP"/>
    <property type="match status" value="1"/>
</dbReference>
<dbReference type="CDD" id="cd06225">
    <property type="entry name" value="HAMP"/>
    <property type="match status" value="1"/>
</dbReference>
<dbReference type="Gene3D" id="1.10.287.950">
    <property type="entry name" value="Methyl-accepting chemotaxis protein"/>
    <property type="match status" value="1"/>
</dbReference>
<evidence type="ECO:0000313" key="11">
    <source>
        <dbReference type="EMBL" id="KLV27419.1"/>
    </source>
</evidence>
<dbReference type="SMART" id="SM00283">
    <property type="entry name" value="MA"/>
    <property type="match status" value="1"/>
</dbReference>
<dbReference type="PROSITE" id="PS50111">
    <property type="entry name" value="CHEMOTAXIS_TRANSDUC_2"/>
    <property type="match status" value="1"/>
</dbReference>
<evidence type="ECO:0000256" key="5">
    <source>
        <dbReference type="ARBA" id="ARBA00029447"/>
    </source>
</evidence>
<dbReference type="GO" id="GO:0007165">
    <property type="term" value="P:signal transduction"/>
    <property type="evidence" value="ECO:0007669"/>
    <property type="project" value="UniProtKB-KW"/>
</dbReference>
<keyword evidence="7" id="KW-0175">Coiled coil</keyword>
<dbReference type="Pfam" id="PF00672">
    <property type="entry name" value="HAMP"/>
    <property type="match status" value="1"/>
</dbReference>
<evidence type="ECO:0000256" key="8">
    <source>
        <dbReference type="SAM" id="Phobius"/>
    </source>
</evidence>
<evidence type="ECO:0000313" key="12">
    <source>
        <dbReference type="Proteomes" id="UP000036045"/>
    </source>
</evidence>
<dbReference type="RefSeq" id="WP_047940738.1">
    <property type="nucleotide sequence ID" value="NZ_CP053989.1"/>
</dbReference>
<dbReference type="EMBL" id="LDPH01000003">
    <property type="protein sequence ID" value="KLV27419.1"/>
    <property type="molecule type" value="Genomic_DNA"/>
</dbReference>
<name>A0A0J1IN65_NIACI</name>
<dbReference type="InterPro" id="IPR004089">
    <property type="entry name" value="MCPsignal_dom"/>
</dbReference>
<feature type="domain" description="Methyl-accepting transducer" evidence="9">
    <location>
        <begin position="145"/>
        <end position="395"/>
    </location>
</feature>
<dbReference type="PANTHER" id="PTHR32089:SF112">
    <property type="entry name" value="LYSOZYME-LIKE PROTEIN-RELATED"/>
    <property type="match status" value="1"/>
</dbReference>
<keyword evidence="8" id="KW-1133">Transmembrane helix</keyword>
<evidence type="ECO:0000256" key="4">
    <source>
        <dbReference type="ARBA" id="ARBA00023224"/>
    </source>
</evidence>
<evidence type="ECO:0000256" key="1">
    <source>
        <dbReference type="ARBA" id="ARBA00004236"/>
    </source>
</evidence>
<evidence type="ECO:0000256" key="6">
    <source>
        <dbReference type="PROSITE-ProRule" id="PRU00284"/>
    </source>
</evidence>
<gene>
    <name evidence="11" type="ORF">ABW02_04470</name>
</gene>
<dbReference type="SUPFAM" id="SSF58104">
    <property type="entry name" value="Methyl-accepting chemotaxis protein (MCP) signaling domain"/>
    <property type="match status" value="1"/>
</dbReference>
<keyword evidence="8" id="KW-0812">Transmembrane</keyword>
<feature type="coiled-coil region" evidence="7">
    <location>
        <begin position="311"/>
        <end position="338"/>
    </location>
</feature>
<dbReference type="Pfam" id="PF00015">
    <property type="entry name" value="MCPsignal"/>
    <property type="match status" value="1"/>
</dbReference>
<feature type="transmembrane region" description="Helical" evidence="8">
    <location>
        <begin position="15"/>
        <end position="38"/>
    </location>
</feature>
<protein>
    <submittedName>
        <fullName evidence="11">Chemotaxis protein</fullName>
    </submittedName>
</protein>
<evidence type="ECO:0000256" key="3">
    <source>
        <dbReference type="ARBA" id="ARBA00023136"/>
    </source>
</evidence>
<dbReference type="InterPro" id="IPR003660">
    <property type="entry name" value="HAMP_dom"/>
</dbReference>
<dbReference type="GeneID" id="56351824"/>
<comment type="similarity">
    <text evidence="5">Belongs to the methyl-accepting chemotaxis (MCP) protein family.</text>
</comment>
<dbReference type="PATRIC" id="fig|1397.4.peg.2986"/>
<keyword evidence="3 8" id="KW-0472">Membrane</keyword>
<keyword evidence="2" id="KW-1003">Cell membrane</keyword>
<dbReference type="SMART" id="SM00304">
    <property type="entry name" value="HAMP"/>
    <property type="match status" value="1"/>
</dbReference>
<evidence type="ECO:0000256" key="2">
    <source>
        <dbReference type="ARBA" id="ARBA00022475"/>
    </source>
</evidence>
<keyword evidence="12" id="KW-1185">Reference proteome</keyword>
<dbReference type="Proteomes" id="UP000036045">
    <property type="component" value="Unassembled WGS sequence"/>
</dbReference>
<evidence type="ECO:0000259" key="10">
    <source>
        <dbReference type="PROSITE" id="PS50885"/>
    </source>
</evidence>
<dbReference type="GO" id="GO:0005886">
    <property type="term" value="C:plasma membrane"/>
    <property type="evidence" value="ECO:0007669"/>
    <property type="project" value="UniProtKB-SubCell"/>
</dbReference>
<evidence type="ECO:0000259" key="9">
    <source>
        <dbReference type="PROSITE" id="PS50111"/>
    </source>
</evidence>
<accession>A0A0J1IN65</accession>
<comment type="subcellular location">
    <subcellularLocation>
        <location evidence="1">Cell membrane</location>
    </subcellularLocation>
</comment>
<dbReference type="PANTHER" id="PTHR32089">
    <property type="entry name" value="METHYL-ACCEPTING CHEMOTAXIS PROTEIN MCPB"/>
    <property type="match status" value="1"/>
</dbReference>
<dbReference type="OrthoDB" id="2489132at2"/>
<feature type="transmembrane region" description="Helical" evidence="8">
    <location>
        <begin position="50"/>
        <end position="76"/>
    </location>
</feature>
<feature type="domain" description="HAMP" evidence="10">
    <location>
        <begin position="73"/>
        <end position="126"/>
    </location>
</feature>
<reference evidence="11 12" key="1">
    <citation type="submission" date="2015-05" db="EMBL/GenBank/DDBJ databases">
        <title>Whole genome sequence and identification of bacterial endophytes from Costus igneus.</title>
        <authorList>
            <person name="Lee Y.P."/>
            <person name="Gan H.M."/>
            <person name="Eng W."/>
            <person name="Wheatley M.S."/>
            <person name="Caraballo A."/>
            <person name="Polter S."/>
            <person name="Savka M.A."/>
            <person name="Hudson A.O."/>
        </authorList>
    </citation>
    <scope>NUCLEOTIDE SEQUENCE [LARGE SCALE GENOMIC DNA]</scope>
    <source>
        <strain evidence="11 12">RIT379</strain>
    </source>
</reference>
<proteinExistence type="inferred from homology"/>
<dbReference type="AlphaFoldDB" id="A0A0J1IN65"/>
<comment type="caution">
    <text evidence="11">The sequence shown here is derived from an EMBL/GenBank/DDBJ whole genome shotgun (WGS) entry which is preliminary data.</text>
</comment>